<evidence type="ECO:0000256" key="2">
    <source>
        <dbReference type="ARBA" id="ARBA00022679"/>
    </source>
</evidence>
<dbReference type="Gene3D" id="3.40.50.10350">
    <property type="entry name" value="Glycerate kinase, domain 1"/>
    <property type="match status" value="1"/>
</dbReference>
<evidence type="ECO:0000313" key="5">
    <source>
        <dbReference type="EMBL" id="TQL85622.1"/>
    </source>
</evidence>
<dbReference type="NCBIfam" id="TIGR00045">
    <property type="entry name" value="glycerate kinase"/>
    <property type="match status" value="1"/>
</dbReference>
<keyword evidence="2 4" id="KW-0808">Transferase</keyword>
<evidence type="ECO:0000256" key="3">
    <source>
        <dbReference type="ARBA" id="ARBA00022777"/>
    </source>
</evidence>
<dbReference type="GO" id="GO:0008887">
    <property type="term" value="F:glycerate kinase activity"/>
    <property type="evidence" value="ECO:0007669"/>
    <property type="project" value="UniProtKB-UniRule"/>
</dbReference>
<comment type="similarity">
    <text evidence="1 4">Belongs to the glycerate kinase type-1 family.</text>
</comment>
<protein>
    <submittedName>
        <fullName evidence="5">Glycerate kinase</fullName>
    </submittedName>
</protein>
<evidence type="ECO:0000313" key="6">
    <source>
        <dbReference type="Proteomes" id="UP000317209"/>
    </source>
</evidence>
<dbReference type="Pfam" id="PF02595">
    <property type="entry name" value="Gly_kinase"/>
    <property type="match status" value="1"/>
</dbReference>
<dbReference type="PANTHER" id="PTHR21599:SF0">
    <property type="entry name" value="GLYCERATE KINASE"/>
    <property type="match status" value="1"/>
</dbReference>
<dbReference type="SUPFAM" id="SSF110738">
    <property type="entry name" value="Glycerate kinase I"/>
    <property type="match status" value="1"/>
</dbReference>
<evidence type="ECO:0000256" key="4">
    <source>
        <dbReference type="PIRNR" id="PIRNR006078"/>
    </source>
</evidence>
<dbReference type="OrthoDB" id="9774290at2"/>
<sequence>MTDSSARPLRVLVAPDKFKGSLTAVEAAEAIAAGVLDAAPDAVVRQMPIADGGEGTLEAFAAAGAELETVAVSGPLGTTVEARWAVHGSTVVIELAEASGLRLVTEPGPAHALTADTRGVGELMRIALDRGFRDIVVAVGGSASTDGGFGAIRELGLRVRDSADADIADVRSLSECATIDVSGLDARLADCRIVIATDVGSPLTGKTGAARVFAPQKGADERAVGALEDRLNAWGRVLDAHADACVSAMPGVGAAGGFAAAFLAVGCAEVRSGADEIAAVTGIERAVRESDLVVIGEGSLDEQSLLGKGPVALAHLAHAAGSRVIAVCGRSTLTRQQLSEAHISVLRTIVELEPDPKASLSQAASLSRKAAARATIEASCSLASRPEGVVLDR</sequence>
<dbReference type="PANTHER" id="PTHR21599">
    <property type="entry name" value="GLYCERATE KINASE"/>
    <property type="match status" value="1"/>
</dbReference>
<proteinExistence type="inferred from homology"/>
<keyword evidence="3 4" id="KW-0418">Kinase</keyword>
<keyword evidence="6" id="KW-1185">Reference proteome</keyword>
<dbReference type="InterPro" id="IPR004381">
    <property type="entry name" value="Glycerate_kinase"/>
</dbReference>
<reference evidence="5 6" key="1">
    <citation type="submission" date="2019-06" db="EMBL/GenBank/DDBJ databases">
        <title>Sequencing the genomes of 1000 actinobacteria strains.</title>
        <authorList>
            <person name="Klenk H.-P."/>
        </authorList>
    </citation>
    <scope>NUCLEOTIDE SEQUENCE [LARGE SCALE GENOMIC DNA]</scope>
    <source>
        <strain evidence="5 6">DSM 20169</strain>
    </source>
</reference>
<dbReference type="EMBL" id="VFOX01000001">
    <property type="protein sequence ID" value="TQL85622.1"/>
    <property type="molecule type" value="Genomic_DNA"/>
</dbReference>
<dbReference type="InterPro" id="IPR018193">
    <property type="entry name" value="Glyc_kinase_flavodox-like_fold"/>
</dbReference>
<gene>
    <name evidence="5" type="ORF">FB560_1247</name>
</gene>
<name>A0A543BLC2_9MICO</name>
<evidence type="ECO:0000256" key="1">
    <source>
        <dbReference type="ARBA" id="ARBA00006284"/>
    </source>
</evidence>
<accession>A0A543BLC2</accession>
<dbReference type="Proteomes" id="UP000317209">
    <property type="component" value="Unassembled WGS sequence"/>
</dbReference>
<comment type="caution">
    <text evidence="5">The sequence shown here is derived from an EMBL/GenBank/DDBJ whole genome shotgun (WGS) entry which is preliminary data.</text>
</comment>
<dbReference type="RefSeq" id="WP_141871555.1">
    <property type="nucleotide sequence ID" value="NZ_VFOX01000001.1"/>
</dbReference>
<dbReference type="InterPro" id="IPR036129">
    <property type="entry name" value="Glycerate_kinase_sf"/>
</dbReference>
<dbReference type="Gene3D" id="3.90.1510.10">
    <property type="entry name" value="Glycerate kinase, domain 2"/>
    <property type="match status" value="1"/>
</dbReference>
<dbReference type="PIRSF" id="PIRSF006078">
    <property type="entry name" value="GlxK"/>
    <property type="match status" value="1"/>
</dbReference>
<dbReference type="InterPro" id="IPR018197">
    <property type="entry name" value="Glycerate_kinase_RE-like"/>
</dbReference>
<dbReference type="AlphaFoldDB" id="A0A543BLC2"/>
<organism evidence="5 6">
    <name type="scientific">Microbacterium saperdae</name>
    <dbReference type="NCBI Taxonomy" id="69368"/>
    <lineage>
        <taxon>Bacteria</taxon>
        <taxon>Bacillati</taxon>
        <taxon>Actinomycetota</taxon>
        <taxon>Actinomycetes</taxon>
        <taxon>Micrococcales</taxon>
        <taxon>Microbacteriaceae</taxon>
        <taxon>Microbacterium</taxon>
    </lineage>
</organism>
<dbReference type="GO" id="GO:0031388">
    <property type="term" value="P:organic acid phosphorylation"/>
    <property type="evidence" value="ECO:0007669"/>
    <property type="project" value="UniProtKB-UniRule"/>
</dbReference>